<comment type="subcellular location">
    <subcellularLocation>
        <location evidence="1">Nucleus</location>
    </subcellularLocation>
</comment>
<gene>
    <name evidence="9" type="ORF">OLEA9_A038987</name>
</gene>
<keyword evidence="5" id="KW-0804">Transcription</keyword>
<dbReference type="InterPro" id="IPR036638">
    <property type="entry name" value="HLH_DNA-bd_sf"/>
</dbReference>
<sequence>MAEEYFQGEVCGGNWWNSSRNIFGPSPCSSNINEIANFECPNDMIMDMSTRSNDDSSSPSDGSIVLQDVQKPQQPDSEFITKAKGNISIGSTLQMMGFEISSSTPDLWNQDILPENGRISQGNCAHILQENLNSSINYLPQTGVSCPQIQKDWNSKNWGQVSSVNTSSLLKFLFDTDSQPHNLSLENQAMNYQSPTSDQMNEFAPYFPQLSPLTKPSLPYNQPANHLRFYNNIPLLNAKAASVNDIRASLLHSTQSQFTPSNINAKPNLHEGVHRETQGLSSAAKKTSSQPALKRSRIETPSPLPTIKVRKEKLGDRITVLQQLVSPFGKTDTASVLHEAIECIKFLHDQVNVLSTAYVTNGSSVEHQQAADKFSAEGGSKQDLKSRGLCLVPMSSTFPVAAETATDFWTPTFGGTFR</sequence>
<keyword evidence="6" id="KW-0539">Nucleus</keyword>
<evidence type="ECO:0000256" key="4">
    <source>
        <dbReference type="ARBA" id="ARBA00023125"/>
    </source>
</evidence>
<protein>
    <submittedName>
        <fullName evidence="9">Transcription factor bHLH112-like</fullName>
    </submittedName>
</protein>
<keyword evidence="10" id="KW-1185">Reference proteome</keyword>
<dbReference type="SUPFAM" id="SSF47459">
    <property type="entry name" value="HLH, helix-loop-helix DNA-binding domain"/>
    <property type="match status" value="1"/>
</dbReference>
<dbReference type="EMBL" id="CACTIH010001884">
    <property type="protein sequence ID" value="CAA2967491.1"/>
    <property type="molecule type" value="Genomic_DNA"/>
</dbReference>
<feature type="region of interest" description="Disordered" evidence="7">
    <location>
        <begin position="45"/>
        <end position="64"/>
    </location>
</feature>
<evidence type="ECO:0000256" key="2">
    <source>
        <dbReference type="ARBA" id="ARBA00011738"/>
    </source>
</evidence>
<dbReference type="Proteomes" id="UP000594638">
    <property type="component" value="Unassembled WGS sequence"/>
</dbReference>
<proteinExistence type="predicted"/>
<keyword evidence="3" id="KW-0805">Transcription regulation</keyword>
<dbReference type="OrthoDB" id="673975at2759"/>
<dbReference type="FunFam" id="4.10.280.10:FF:000032">
    <property type="entry name" value="Transcription factor bHLH123 family"/>
    <property type="match status" value="1"/>
</dbReference>
<dbReference type="InterPro" id="IPR045239">
    <property type="entry name" value="bHLH95_bHLH"/>
</dbReference>
<dbReference type="GO" id="GO:0000981">
    <property type="term" value="F:DNA-binding transcription factor activity, RNA polymerase II-specific"/>
    <property type="evidence" value="ECO:0007669"/>
    <property type="project" value="TreeGrafter"/>
</dbReference>
<evidence type="ECO:0000256" key="3">
    <source>
        <dbReference type="ARBA" id="ARBA00023015"/>
    </source>
</evidence>
<accession>A0A8S0QKV9</accession>
<evidence type="ECO:0000256" key="1">
    <source>
        <dbReference type="ARBA" id="ARBA00004123"/>
    </source>
</evidence>
<dbReference type="InterPro" id="IPR011598">
    <property type="entry name" value="bHLH_dom"/>
</dbReference>
<dbReference type="AlphaFoldDB" id="A0A8S0QKV9"/>
<dbReference type="Gramene" id="OE9A038987T4">
    <property type="protein sequence ID" value="OE9A038987C4"/>
    <property type="gene ID" value="OE9A038987"/>
</dbReference>
<name>A0A8S0QKV9_OLEEU</name>
<evidence type="ECO:0000313" key="9">
    <source>
        <dbReference type="EMBL" id="CAA2967491.1"/>
    </source>
</evidence>
<evidence type="ECO:0000256" key="6">
    <source>
        <dbReference type="ARBA" id="ARBA00023242"/>
    </source>
</evidence>
<dbReference type="GO" id="GO:0005634">
    <property type="term" value="C:nucleus"/>
    <property type="evidence" value="ECO:0007669"/>
    <property type="project" value="UniProtKB-SubCell"/>
</dbReference>
<feature type="domain" description="BHLH" evidence="8">
    <location>
        <begin position="298"/>
        <end position="347"/>
    </location>
</feature>
<feature type="compositionally biased region" description="Low complexity" evidence="7">
    <location>
        <begin position="47"/>
        <end position="63"/>
    </location>
</feature>
<dbReference type="CDD" id="cd11393">
    <property type="entry name" value="bHLH_AtbHLH_like"/>
    <property type="match status" value="1"/>
</dbReference>
<comment type="caution">
    <text evidence="9">The sequence shown here is derived from an EMBL/GenBank/DDBJ whole genome shotgun (WGS) entry which is preliminary data.</text>
</comment>
<keyword evidence="4" id="KW-0238">DNA-binding</keyword>
<reference evidence="9 10" key="1">
    <citation type="submission" date="2019-12" db="EMBL/GenBank/DDBJ databases">
        <authorList>
            <person name="Alioto T."/>
            <person name="Alioto T."/>
            <person name="Gomez Garrido J."/>
        </authorList>
    </citation>
    <scope>NUCLEOTIDE SEQUENCE [LARGE SCALE GENOMIC DNA]</scope>
</reference>
<feature type="region of interest" description="Disordered" evidence="7">
    <location>
        <begin position="274"/>
        <end position="302"/>
    </location>
</feature>
<dbReference type="Gene3D" id="4.10.280.10">
    <property type="entry name" value="Helix-loop-helix DNA-binding domain"/>
    <property type="match status" value="1"/>
</dbReference>
<dbReference type="PANTHER" id="PTHR16223:SF238">
    <property type="entry name" value="TRANSCRIPTION FACTOR BHLH114"/>
    <property type="match status" value="1"/>
</dbReference>
<comment type="subunit">
    <text evidence="2">Homodimer.</text>
</comment>
<dbReference type="InterPro" id="IPR045843">
    <property type="entry name" value="IND-like"/>
</dbReference>
<dbReference type="PANTHER" id="PTHR16223">
    <property type="entry name" value="TRANSCRIPTION FACTOR BHLH83-RELATED"/>
    <property type="match status" value="1"/>
</dbReference>
<feature type="compositionally biased region" description="Polar residues" evidence="7">
    <location>
        <begin position="278"/>
        <end position="291"/>
    </location>
</feature>
<evidence type="ECO:0000256" key="7">
    <source>
        <dbReference type="SAM" id="MobiDB-lite"/>
    </source>
</evidence>
<dbReference type="GO" id="GO:0000978">
    <property type="term" value="F:RNA polymerase II cis-regulatory region sequence-specific DNA binding"/>
    <property type="evidence" value="ECO:0007669"/>
    <property type="project" value="TreeGrafter"/>
</dbReference>
<evidence type="ECO:0000256" key="5">
    <source>
        <dbReference type="ARBA" id="ARBA00023163"/>
    </source>
</evidence>
<organism evidence="9 10">
    <name type="scientific">Olea europaea subsp. europaea</name>
    <dbReference type="NCBI Taxonomy" id="158383"/>
    <lineage>
        <taxon>Eukaryota</taxon>
        <taxon>Viridiplantae</taxon>
        <taxon>Streptophyta</taxon>
        <taxon>Embryophyta</taxon>
        <taxon>Tracheophyta</taxon>
        <taxon>Spermatophyta</taxon>
        <taxon>Magnoliopsida</taxon>
        <taxon>eudicotyledons</taxon>
        <taxon>Gunneridae</taxon>
        <taxon>Pentapetalae</taxon>
        <taxon>asterids</taxon>
        <taxon>lamiids</taxon>
        <taxon>Lamiales</taxon>
        <taxon>Oleaceae</taxon>
        <taxon>Oleeae</taxon>
        <taxon>Olea</taxon>
    </lineage>
</organism>
<dbReference type="GO" id="GO:0046983">
    <property type="term" value="F:protein dimerization activity"/>
    <property type="evidence" value="ECO:0007669"/>
    <property type="project" value="InterPro"/>
</dbReference>
<evidence type="ECO:0000313" key="10">
    <source>
        <dbReference type="Proteomes" id="UP000594638"/>
    </source>
</evidence>
<dbReference type="PROSITE" id="PS50888">
    <property type="entry name" value="BHLH"/>
    <property type="match status" value="1"/>
</dbReference>
<evidence type="ECO:0000259" key="8">
    <source>
        <dbReference type="PROSITE" id="PS50888"/>
    </source>
</evidence>